<feature type="transmembrane region" description="Helical" evidence="1">
    <location>
        <begin position="141"/>
        <end position="158"/>
    </location>
</feature>
<feature type="transmembrane region" description="Helical" evidence="1">
    <location>
        <begin position="55"/>
        <end position="72"/>
    </location>
</feature>
<name>A0A7Y9B094_9FIRM</name>
<feature type="transmembrane region" description="Helical" evidence="1">
    <location>
        <begin position="104"/>
        <end position="120"/>
    </location>
</feature>
<dbReference type="Proteomes" id="UP000526307">
    <property type="component" value="Unassembled WGS sequence"/>
</dbReference>
<keyword evidence="1" id="KW-0472">Membrane</keyword>
<feature type="transmembrane region" description="Helical" evidence="1">
    <location>
        <begin position="414"/>
        <end position="432"/>
    </location>
</feature>
<dbReference type="EMBL" id="JABXYR010000001">
    <property type="protein sequence ID" value="NWO22627.1"/>
    <property type="molecule type" value="Genomic_DNA"/>
</dbReference>
<reference evidence="2 3" key="1">
    <citation type="submission" date="2020-06" db="EMBL/GenBank/DDBJ databases">
        <title>Mogibacterium timidum strain W9173 genomic sequence.</title>
        <authorList>
            <person name="Wade W.G."/>
            <person name="Johnston C.D."/>
            <person name="Chen T."/>
            <person name="Dewhirst F.E."/>
        </authorList>
    </citation>
    <scope>NUCLEOTIDE SEQUENCE [LARGE SCALE GENOMIC DNA]</scope>
    <source>
        <strain evidence="2 3">W9173</strain>
    </source>
</reference>
<dbReference type="AlphaFoldDB" id="A0A7Y9B094"/>
<evidence type="ECO:0008006" key="4">
    <source>
        <dbReference type="Google" id="ProtNLM"/>
    </source>
</evidence>
<evidence type="ECO:0000313" key="2">
    <source>
        <dbReference type="EMBL" id="NWO22627.1"/>
    </source>
</evidence>
<comment type="caution">
    <text evidence="2">The sequence shown here is derived from an EMBL/GenBank/DDBJ whole genome shotgun (WGS) entry which is preliminary data.</text>
</comment>
<keyword evidence="1" id="KW-0812">Transmembrane</keyword>
<organism evidence="2 3">
    <name type="scientific">Mogibacterium timidum</name>
    <dbReference type="NCBI Taxonomy" id="35519"/>
    <lineage>
        <taxon>Bacteria</taxon>
        <taxon>Bacillati</taxon>
        <taxon>Bacillota</taxon>
        <taxon>Clostridia</taxon>
        <taxon>Peptostreptococcales</taxon>
        <taxon>Anaerovoracaceae</taxon>
        <taxon>Mogibacterium</taxon>
    </lineage>
</organism>
<proteinExistence type="predicted"/>
<protein>
    <recommendedName>
        <fullName evidence="4">Oligosaccharide repeat unit polymerase</fullName>
    </recommendedName>
</protein>
<dbReference type="RefSeq" id="WP_178978070.1">
    <property type="nucleotide sequence ID" value="NZ_JABXYR010000001.1"/>
</dbReference>
<sequence length="447" mass="50285">MLSKNSTMETLNRNKMRLLIASIILLKISLDYKYYSWLSILETNVYTRDFNLIKYINGILWLVILFNAINHTRRSVSTFLITIVYVMQIIPITTIYALGNKEALCYNGICFSFYLTIFVVNKIDFSAENKLLTPSTQYSKAIEIAMLITCFLIFAYIVKGNGLPTLTALNIYKVYDLREAGSFSIGTYPGYVLAWVTNVIIPFFATKNILERKYARAAIFVAMIFIIYLYDGHKTNLFISIVVVIVAFWLKRDDAYTEIISCLCLGVSALAVLSSINIPGSNIFLEIFSLFGRRVMLLSAQNKFAYFDYFSKSPKMGLGGLFPTWFLHFNTRYVDLDYTRAISGIYYGTPEAVSNTGYFAECHARFGYIGYILGGVLLAGVLKLLDSAQKNNGFALMTGASLCVFLGLSDAFLLNSIVLGPMMILIAISLFYKNKNAVNSDLKTLGQ</sequence>
<feature type="transmembrane region" description="Helical" evidence="1">
    <location>
        <begin position="79"/>
        <end position="98"/>
    </location>
</feature>
<keyword evidence="1" id="KW-1133">Transmembrane helix</keyword>
<evidence type="ECO:0000256" key="1">
    <source>
        <dbReference type="SAM" id="Phobius"/>
    </source>
</evidence>
<accession>A0A7Y9B094</accession>
<feature type="transmembrane region" description="Helical" evidence="1">
    <location>
        <begin position="236"/>
        <end position="252"/>
    </location>
</feature>
<feature type="transmembrane region" description="Helical" evidence="1">
    <location>
        <begin position="366"/>
        <end position="385"/>
    </location>
</feature>
<evidence type="ECO:0000313" key="3">
    <source>
        <dbReference type="Proteomes" id="UP000526307"/>
    </source>
</evidence>
<gene>
    <name evidence="2" type="ORF">HW270_00790</name>
</gene>
<keyword evidence="3" id="KW-1185">Reference proteome</keyword>
<feature type="transmembrane region" description="Helical" evidence="1">
    <location>
        <begin position="188"/>
        <end position="205"/>
    </location>
</feature>